<keyword evidence="2" id="KW-1185">Reference proteome</keyword>
<dbReference type="AlphaFoldDB" id="A0A3B3S6J7"/>
<dbReference type="InterPro" id="IPR052986">
    <property type="entry name" value="VLIG_GTPase"/>
</dbReference>
<evidence type="ECO:0000313" key="2">
    <source>
        <dbReference type="Proteomes" id="UP000261540"/>
    </source>
</evidence>
<organism evidence="1 2">
    <name type="scientific">Paramormyrops kingsleyae</name>
    <dbReference type="NCBI Taxonomy" id="1676925"/>
    <lineage>
        <taxon>Eukaryota</taxon>
        <taxon>Metazoa</taxon>
        <taxon>Chordata</taxon>
        <taxon>Craniata</taxon>
        <taxon>Vertebrata</taxon>
        <taxon>Euteleostomi</taxon>
        <taxon>Actinopterygii</taxon>
        <taxon>Neopterygii</taxon>
        <taxon>Teleostei</taxon>
        <taxon>Osteoglossocephala</taxon>
        <taxon>Osteoglossomorpha</taxon>
        <taxon>Osteoglossiformes</taxon>
        <taxon>Mormyridae</taxon>
        <taxon>Paramormyrops</taxon>
    </lineage>
</organism>
<dbReference type="STRING" id="1676925.ENSPKIP00000026399"/>
<protein>
    <recommendedName>
        <fullName evidence="3">Interferon-induced very large GTPase 1</fullName>
    </recommendedName>
</protein>
<name>A0A3B3S6J7_9TELE</name>
<evidence type="ECO:0008006" key="3">
    <source>
        <dbReference type="Google" id="ProtNLM"/>
    </source>
</evidence>
<reference evidence="1" key="1">
    <citation type="submission" date="2025-08" db="UniProtKB">
        <authorList>
            <consortium name="Ensembl"/>
        </authorList>
    </citation>
    <scope>IDENTIFICATION</scope>
</reference>
<dbReference type="PANTHER" id="PTHR14819">
    <property type="entry name" value="GTP-BINDING"/>
    <property type="match status" value="1"/>
</dbReference>
<reference evidence="1" key="2">
    <citation type="submission" date="2025-09" db="UniProtKB">
        <authorList>
            <consortium name="Ensembl"/>
        </authorList>
    </citation>
    <scope>IDENTIFICATION</scope>
</reference>
<sequence>MPTLSFKLIDCRTRSFFQFSVLKDLLLKNDFKHFLQYTQEYEKFVKDWISEKIVEYFTDNYNKLCDIVVCHQTKIIKKIKHTVEGETSARGGKSGNICQFIQEICTKLEKELVIPKTALDKFMALNKADPMDFSRCLISIMEEMEKKPRAEFEQQKDVKSVLTDLPFKPENELFSRVFGCGKQCPFCKTPCEAVGKDHPEHFASVHRPDGIGQYRWRDSKKLTTDVCSSCVASEKQFSCSATSGNYHPYKDYRKFFPDWRIQPDAITEASDYWKYVFATFNDQFAKEFNAKAADIPESWKLIDNDKALKSLEEAYRMIIE</sequence>
<proteinExistence type="predicted"/>
<accession>A0A3B3S6J7</accession>
<evidence type="ECO:0000313" key="1">
    <source>
        <dbReference type="Ensembl" id="ENSPKIP00000026399.1"/>
    </source>
</evidence>
<dbReference type="Proteomes" id="UP000261540">
    <property type="component" value="Unplaced"/>
</dbReference>
<dbReference type="PANTHER" id="PTHR14819:SF9">
    <property type="entry name" value="UP-REGULATOR OF CELL PROLIFERATION-LIKE"/>
    <property type="match status" value="1"/>
</dbReference>
<dbReference type="Ensembl" id="ENSPKIT00000007155.1">
    <property type="protein sequence ID" value="ENSPKIP00000026399.1"/>
    <property type="gene ID" value="ENSPKIG00000008915.1"/>
</dbReference>
<dbReference type="GeneTree" id="ENSGT00940000154390"/>